<dbReference type="InterPro" id="IPR003542">
    <property type="entry name" value="Enbac_synth_compD-like"/>
</dbReference>
<feature type="binding site" evidence="3">
    <location>
        <position position="122"/>
    </location>
    <ligand>
        <name>Mg(2+)</name>
        <dbReference type="ChEBI" id="CHEBI:18420"/>
    </ligand>
</feature>
<dbReference type="AlphaFoldDB" id="A0A7W8ZYP6"/>
<evidence type="ECO:0000256" key="1">
    <source>
        <dbReference type="ARBA" id="ARBA00022679"/>
    </source>
</evidence>
<name>A0A7W8ZYP6_9MICO</name>
<dbReference type="GO" id="GO:0009366">
    <property type="term" value="C:enterobactin synthetase complex"/>
    <property type="evidence" value="ECO:0007669"/>
    <property type="project" value="InterPro"/>
</dbReference>
<evidence type="ECO:0000259" key="4">
    <source>
        <dbReference type="Pfam" id="PF01648"/>
    </source>
</evidence>
<gene>
    <name evidence="6" type="ORF">BJ997_002985</name>
</gene>
<evidence type="ECO:0000313" key="7">
    <source>
        <dbReference type="Proteomes" id="UP000561726"/>
    </source>
</evidence>
<dbReference type="GO" id="GO:0009239">
    <property type="term" value="P:enterobactin biosynthetic process"/>
    <property type="evidence" value="ECO:0007669"/>
    <property type="project" value="InterPro"/>
</dbReference>
<dbReference type="PRINTS" id="PR01399">
    <property type="entry name" value="ENTSNTHTASED"/>
</dbReference>
<dbReference type="GO" id="GO:0000287">
    <property type="term" value="F:magnesium ion binding"/>
    <property type="evidence" value="ECO:0007669"/>
    <property type="project" value="InterPro"/>
</dbReference>
<feature type="domain" description="4'-phosphopantetheinyl transferase" evidence="4">
    <location>
        <begin position="117"/>
        <end position="202"/>
    </location>
</feature>
<dbReference type="InterPro" id="IPR008278">
    <property type="entry name" value="4-PPantetheinyl_Trfase_dom"/>
</dbReference>
<keyword evidence="1 6" id="KW-0808">Transferase</keyword>
<evidence type="ECO:0000259" key="5">
    <source>
        <dbReference type="Pfam" id="PF17837"/>
    </source>
</evidence>
<dbReference type="GO" id="GO:0008897">
    <property type="term" value="F:holo-[acyl-carrier-protein] synthase activity"/>
    <property type="evidence" value="ECO:0007669"/>
    <property type="project" value="InterPro"/>
</dbReference>
<feature type="domain" description="4'-phosphopantetheinyl transferase N-terminal" evidence="5">
    <location>
        <begin position="59"/>
        <end position="110"/>
    </location>
</feature>
<feature type="binding site" evidence="2">
    <location>
        <begin position="99"/>
        <end position="100"/>
    </location>
    <ligand>
        <name>CoA</name>
        <dbReference type="ChEBI" id="CHEBI:57287"/>
    </ligand>
</feature>
<sequence>MTTVRCWSNAGIVGALAPAGAVAMESTADDERPTGLAARRLPEETHLVGPEVSPNRLQSIRARDCARAALVTLGEPPVPIPRSRTGEPVWPTGIVGSLTHTAGYRAAIVARASHFAGLGIDAEPCRKVSPGVRNTFTSPSEQAHLARLPAHLPVTLALFCAKEAAFKAWFPCTRIWLGMQHAEARIGTDGSFTVTPRPRGIDATAHPEVAAKQWPAIHGRWRVSSGLLLAVAWIPNGAGSG</sequence>
<feature type="binding site" evidence="2">
    <location>
        <position position="167"/>
    </location>
    <ligand>
        <name>CoA</name>
        <dbReference type="ChEBI" id="CHEBI:57287"/>
    </ligand>
</feature>
<proteinExistence type="predicted"/>
<feature type="binding site" evidence="2">
    <location>
        <position position="121"/>
    </location>
    <ligand>
        <name>CoA</name>
        <dbReference type="ChEBI" id="CHEBI:57287"/>
    </ligand>
</feature>
<feature type="binding site" evidence="2">
    <location>
        <position position="163"/>
    </location>
    <ligand>
        <name>CoA</name>
        <dbReference type="ChEBI" id="CHEBI:57287"/>
    </ligand>
</feature>
<feature type="binding site" evidence="2">
    <location>
        <position position="63"/>
    </location>
    <ligand>
        <name>CoA</name>
        <dbReference type="ChEBI" id="CHEBI:57287"/>
    </ligand>
</feature>
<keyword evidence="3" id="KW-0479">Metal-binding</keyword>
<evidence type="ECO:0000313" key="6">
    <source>
        <dbReference type="EMBL" id="MBB5642437.1"/>
    </source>
</evidence>
<evidence type="ECO:0000256" key="2">
    <source>
        <dbReference type="PIRSR" id="PIRSR603542-1"/>
    </source>
</evidence>
<reference evidence="6 7" key="1">
    <citation type="submission" date="2020-08" db="EMBL/GenBank/DDBJ databases">
        <title>Sequencing the genomes of 1000 actinobacteria strains.</title>
        <authorList>
            <person name="Klenk H.-P."/>
        </authorList>
    </citation>
    <scope>NUCLEOTIDE SEQUENCE [LARGE SCALE GENOMIC DNA]</scope>
    <source>
        <strain evidence="6 7">DSM 21065</strain>
    </source>
</reference>
<feature type="binding site" evidence="3">
    <location>
        <position position="123"/>
    </location>
    <ligand>
        <name>Mg(2+)</name>
        <dbReference type="ChEBI" id="CHEBI:18420"/>
    </ligand>
</feature>
<dbReference type="SUPFAM" id="SSF56214">
    <property type="entry name" value="4'-phosphopantetheinyl transferase"/>
    <property type="match status" value="1"/>
</dbReference>
<dbReference type="EMBL" id="JACHBQ010000001">
    <property type="protein sequence ID" value="MBB5642437.1"/>
    <property type="molecule type" value="Genomic_DNA"/>
</dbReference>
<accession>A0A7W8ZYP6</accession>
<dbReference type="GO" id="GO:0005886">
    <property type="term" value="C:plasma membrane"/>
    <property type="evidence" value="ECO:0007669"/>
    <property type="project" value="TreeGrafter"/>
</dbReference>
<protein>
    <submittedName>
        <fullName evidence="6">4'-phosphopantetheinyl transferase EntD</fullName>
    </submittedName>
</protein>
<dbReference type="InterPro" id="IPR037143">
    <property type="entry name" value="4-PPantetheinyl_Trfase_dom_sf"/>
</dbReference>
<dbReference type="OrthoDB" id="8210607at2"/>
<organism evidence="6 7">
    <name type="scientific">Cryobacterium roopkundense</name>
    <dbReference type="NCBI Taxonomy" id="1001240"/>
    <lineage>
        <taxon>Bacteria</taxon>
        <taxon>Bacillati</taxon>
        <taxon>Actinomycetota</taxon>
        <taxon>Actinomycetes</taxon>
        <taxon>Micrococcales</taxon>
        <taxon>Microbacteriaceae</taxon>
        <taxon>Cryobacterium</taxon>
    </lineage>
</organism>
<dbReference type="Pfam" id="PF17837">
    <property type="entry name" value="4PPT_N"/>
    <property type="match status" value="1"/>
</dbReference>
<feature type="binding site" evidence="2">
    <location>
        <position position="177"/>
    </location>
    <ligand>
        <name>CoA</name>
        <dbReference type="ChEBI" id="CHEBI:57287"/>
    </ligand>
</feature>
<dbReference type="Proteomes" id="UP000561726">
    <property type="component" value="Unassembled WGS sequence"/>
</dbReference>
<comment type="caution">
    <text evidence="6">The sequence shown here is derived from an EMBL/GenBank/DDBJ whole genome shotgun (WGS) entry which is preliminary data.</text>
</comment>
<feature type="binding site" evidence="3">
    <location>
        <position position="121"/>
    </location>
    <ligand>
        <name>Mg(2+)</name>
        <dbReference type="ChEBI" id="CHEBI:18420"/>
    </ligand>
</feature>
<dbReference type="PANTHER" id="PTHR38096:SF1">
    <property type="entry name" value="ENTEROBACTIN SYNTHASE COMPONENT D"/>
    <property type="match status" value="1"/>
</dbReference>
<dbReference type="Pfam" id="PF01648">
    <property type="entry name" value="ACPS"/>
    <property type="match status" value="1"/>
</dbReference>
<dbReference type="InterPro" id="IPR041354">
    <property type="entry name" value="4PPT_N"/>
</dbReference>
<evidence type="ECO:0000256" key="3">
    <source>
        <dbReference type="PIRSR" id="PIRSR603542-2"/>
    </source>
</evidence>
<comment type="cofactor">
    <cofactor evidence="3">
        <name>Mg(2+)</name>
        <dbReference type="ChEBI" id="CHEBI:18420"/>
    </cofactor>
</comment>
<keyword evidence="3" id="KW-0460">Magnesium</keyword>
<dbReference type="PANTHER" id="PTHR38096">
    <property type="entry name" value="ENTEROBACTIN SYNTHASE COMPONENT D"/>
    <property type="match status" value="1"/>
</dbReference>
<dbReference type="RefSeq" id="WP_052541855.1">
    <property type="nucleotide sequence ID" value="NZ_JACHBQ010000001.1"/>
</dbReference>